<dbReference type="SUPFAM" id="SSF54001">
    <property type="entry name" value="Cysteine proteinases"/>
    <property type="match status" value="1"/>
</dbReference>
<keyword evidence="9" id="KW-1185">Reference proteome</keyword>
<evidence type="ECO:0000313" key="9">
    <source>
        <dbReference type="Proteomes" id="UP001152795"/>
    </source>
</evidence>
<proteinExistence type="inferred from homology"/>
<dbReference type="OrthoDB" id="6139129at2759"/>
<feature type="compositionally biased region" description="Polar residues" evidence="7">
    <location>
        <begin position="235"/>
        <end position="245"/>
    </location>
</feature>
<dbReference type="EMBL" id="CACRXK020000811">
    <property type="protein sequence ID" value="CAB3984981.1"/>
    <property type="molecule type" value="Genomic_DNA"/>
</dbReference>
<comment type="similarity">
    <text evidence="1">Belongs to the peptidase C48 family.</text>
</comment>
<reference evidence="8" key="1">
    <citation type="submission" date="2020-04" db="EMBL/GenBank/DDBJ databases">
        <authorList>
            <person name="Alioto T."/>
            <person name="Alioto T."/>
            <person name="Gomez Garrido J."/>
        </authorList>
    </citation>
    <scope>NUCLEOTIDE SEQUENCE</scope>
    <source>
        <strain evidence="8">A484AB</strain>
    </source>
</reference>
<dbReference type="PROSITE" id="PS50600">
    <property type="entry name" value="ULP_PROTEASE"/>
    <property type="match status" value="1"/>
</dbReference>
<dbReference type="InterPro" id="IPR038765">
    <property type="entry name" value="Papain-like_cys_pep_sf"/>
</dbReference>
<dbReference type="PANTHER" id="PTHR47456:SF1">
    <property type="entry name" value="PHD-TYPE DOMAIN-CONTAINING PROTEIN"/>
    <property type="match status" value="1"/>
</dbReference>
<dbReference type="Proteomes" id="UP001152795">
    <property type="component" value="Unassembled WGS sequence"/>
</dbReference>
<evidence type="ECO:0000256" key="6">
    <source>
        <dbReference type="ARBA" id="ARBA00022833"/>
    </source>
</evidence>
<evidence type="ECO:0000256" key="5">
    <source>
        <dbReference type="ARBA" id="ARBA00022801"/>
    </source>
</evidence>
<keyword evidence="4" id="KW-0863">Zinc-finger</keyword>
<accession>A0A6S7GJ52</accession>
<comment type="caution">
    <text evidence="8">The sequence shown here is derived from an EMBL/GenBank/DDBJ whole genome shotgun (WGS) entry which is preliminary data.</text>
</comment>
<evidence type="ECO:0000256" key="2">
    <source>
        <dbReference type="ARBA" id="ARBA00022670"/>
    </source>
</evidence>
<name>A0A6S7GJ52_PARCT</name>
<feature type="region of interest" description="Disordered" evidence="7">
    <location>
        <begin position="316"/>
        <end position="346"/>
    </location>
</feature>
<dbReference type="Pfam" id="PF02902">
    <property type="entry name" value="Peptidase_C48"/>
    <property type="match status" value="1"/>
</dbReference>
<evidence type="ECO:0000313" key="8">
    <source>
        <dbReference type="EMBL" id="CAB3984981.1"/>
    </source>
</evidence>
<dbReference type="GO" id="GO:0006508">
    <property type="term" value="P:proteolysis"/>
    <property type="evidence" value="ECO:0007669"/>
    <property type="project" value="UniProtKB-KW"/>
</dbReference>
<evidence type="ECO:0000256" key="1">
    <source>
        <dbReference type="ARBA" id="ARBA00005234"/>
    </source>
</evidence>
<dbReference type="InterPro" id="IPR006564">
    <property type="entry name" value="Znf_PMZ"/>
</dbReference>
<keyword evidence="6" id="KW-0862">Zinc</keyword>
<dbReference type="PANTHER" id="PTHR47456">
    <property type="entry name" value="PHD-TYPE DOMAIN-CONTAINING PROTEIN"/>
    <property type="match status" value="1"/>
</dbReference>
<keyword evidence="5" id="KW-0378">Hydrolase</keyword>
<protein>
    <submittedName>
        <fullName evidence="8">Calcium-responsive transcription factor</fullName>
    </submittedName>
</protein>
<dbReference type="InterPro" id="IPR011011">
    <property type="entry name" value="Znf_FYVE_PHD"/>
</dbReference>
<keyword evidence="2" id="KW-0645">Protease</keyword>
<dbReference type="Gene3D" id="3.40.395.10">
    <property type="entry name" value="Adenoviral Proteinase, Chain A"/>
    <property type="match status" value="1"/>
</dbReference>
<dbReference type="CDD" id="cd15489">
    <property type="entry name" value="PHD_SF"/>
    <property type="match status" value="1"/>
</dbReference>
<dbReference type="Pfam" id="PF04434">
    <property type="entry name" value="SWIM"/>
    <property type="match status" value="1"/>
</dbReference>
<evidence type="ECO:0000256" key="3">
    <source>
        <dbReference type="ARBA" id="ARBA00022723"/>
    </source>
</evidence>
<organism evidence="8 9">
    <name type="scientific">Paramuricea clavata</name>
    <name type="common">Red gorgonian</name>
    <name type="synonym">Violescent sea-whip</name>
    <dbReference type="NCBI Taxonomy" id="317549"/>
    <lineage>
        <taxon>Eukaryota</taxon>
        <taxon>Metazoa</taxon>
        <taxon>Cnidaria</taxon>
        <taxon>Anthozoa</taxon>
        <taxon>Octocorallia</taxon>
        <taxon>Malacalcyonacea</taxon>
        <taxon>Plexauridae</taxon>
        <taxon>Paramuricea</taxon>
    </lineage>
</organism>
<dbReference type="PROSITE" id="PS50966">
    <property type="entry name" value="ZF_SWIM"/>
    <property type="match status" value="1"/>
</dbReference>
<sequence length="693" mass="79439">MRQLARARTEDLYENALRKLKDTCEWKTNTKFKRWMENTWLRHKKVKKGTTATVLPYECPINSKIGAIVLKRLLFEAWVLQNEILSYINGNTKCSTAYKRYNKQIPAFLHNRPSYLVDHCMKRLVNAEEINSINLADDSIGAFSVHSETGSHSYNVYFRAPQDNEILSCECIDWQKNYLPCKHILAVIQNKKYDNWKWENLPTEYRESPFYTLDIDILFKPIDHTLDKVDKNQQDCSMQTGTQNPERTTEEVTTTETMTAELPKPAFPKRTAVTRCCDLISRIKNLVYECTNSTSLANLEKTRLTAFRELEDNSNTDEGLTLTAPDTSVSSTKRKKRKPSKSDNQLKKKLKLSKLKSVPAKKKHPFNKRVGQRAAMMKKFFKTDLSLTEMEKAQSSCNDTYTVESSAHYTNFTPIIREGSSLTATLLKNGPHSVSLLEVKSLEPFLPRGTQVLLSSVSETTFIPGWLYDEIINSFFWCLQEKYSNVLYADSTSMLSLQNGSRAGRLWAEKGTEKIEFIIAPWNPSNYHWILVAIDLLQKKMLYVDPLNSATEIQNSAHMQILVEFLPSLLERKFGVSGLQLISPPHTLQPDSSSCGVLVCWYASQFVQGKSLIDNCDTYAMRVAIYNEIRGTCLRRRSGSRHLELSKCPLCRAPVLEDDEKSECRRCCQCYHLSCISSEQQPARNIPHFHCPP</sequence>
<evidence type="ECO:0000256" key="4">
    <source>
        <dbReference type="ARBA" id="ARBA00022771"/>
    </source>
</evidence>
<gene>
    <name evidence="8" type="ORF">PACLA_8A072876</name>
</gene>
<dbReference type="SUPFAM" id="SSF57903">
    <property type="entry name" value="FYVE/PHD zinc finger"/>
    <property type="match status" value="1"/>
</dbReference>
<dbReference type="SMART" id="SM00575">
    <property type="entry name" value="ZnF_PMZ"/>
    <property type="match status" value="1"/>
</dbReference>
<dbReference type="AlphaFoldDB" id="A0A6S7GJ52"/>
<dbReference type="InterPro" id="IPR003653">
    <property type="entry name" value="Peptidase_C48_C"/>
</dbReference>
<dbReference type="GO" id="GO:0008234">
    <property type="term" value="F:cysteine-type peptidase activity"/>
    <property type="evidence" value="ECO:0007669"/>
    <property type="project" value="InterPro"/>
</dbReference>
<evidence type="ECO:0000256" key="7">
    <source>
        <dbReference type="SAM" id="MobiDB-lite"/>
    </source>
</evidence>
<feature type="region of interest" description="Disordered" evidence="7">
    <location>
        <begin position="235"/>
        <end position="257"/>
    </location>
</feature>
<dbReference type="InterPro" id="IPR007527">
    <property type="entry name" value="Znf_SWIM"/>
</dbReference>
<dbReference type="GO" id="GO:0008270">
    <property type="term" value="F:zinc ion binding"/>
    <property type="evidence" value="ECO:0007669"/>
    <property type="project" value="UniProtKB-KW"/>
</dbReference>
<keyword evidence="3" id="KW-0479">Metal-binding</keyword>